<keyword evidence="8" id="KW-1185">Reference proteome</keyword>
<evidence type="ECO:0000256" key="4">
    <source>
        <dbReference type="ARBA" id="ARBA00022989"/>
    </source>
</evidence>
<keyword evidence="6" id="KW-0675">Receptor</keyword>
<keyword evidence="3 6" id="KW-0812">Transmembrane</keyword>
<sequence>MESFSKVIVFYQMLALHWFSPKRERILDGVSFFFILLNFSLVTVLLRWIYCNPSLVIFTDNVLGYVVDWFKFLLMIFAYYSLFLDSGIQRSVLLKVWVELQHLQTLFPSASWAVQQRAHLRTVALFALYMSWWELTFAYCISKTTRGTNFTIAFWILFLLLHLRQLQILLYTDLLGFCLEALNAELEWTIELSKGASRYGGRRSDGQICRNLHKLMEAFVRAERLLALLNHAFGYSLLIVKLINHIYILTDTYWIVQGFISGQVFGSLYLEGCLSSKFICLMINFRSHEHILSECHRTRVLLHRIDLRWQLRCDRGWQMVQHFLLKLESSRPFAMTAWSMFQLDYGTMMQIAIKVSESISLFIQVSR</sequence>
<feature type="transmembrane region" description="Helical" evidence="6">
    <location>
        <begin position="62"/>
        <end position="82"/>
    </location>
</feature>
<dbReference type="AlphaFoldDB" id="A0A182PZ67"/>
<proteinExistence type="inferred from homology"/>
<dbReference type="InterPro" id="IPR013604">
    <property type="entry name" value="7TM_chemorcpt"/>
</dbReference>
<name>A0A182PZ67_9DIPT</name>
<feature type="transmembrane region" description="Helical" evidence="6">
    <location>
        <begin position="254"/>
        <end position="274"/>
    </location>
</feature>
<dbReference type="Pfam" id="PF08395">
    <property type="entry name" value="7tm_7"/>
    <property type="match status" value="1"/>
</dbReference>
<comment type="similarity">
    <text evidence="6">Belongs to the insect chemoreceptor superfamily. Gustatory receptor (GR) family.</text>
</comment>
<reference evidence="7" key="2">
    <citation type="submission" date="2020-05" db="UniProtKB">
        <authorList>
            <consortium name="EnsemblMetazoa"/>
        </authorList>
    </citation>
    <scope>IDENTIFICATION</scope>
    <source>
        <strain evidence="7">Epiroticus2</strain>
    </source>
</reference>
<evidence type="ECO:0000256" key="6">
    <source>
        <dbReference type="RuleBase" id="RU363108"/>
    </source>
</evidence>
<accession>A0A182PZ67</accession>
<dbReference type="GO" id="GO:0005886">
    <property type="term" value="C:plasma membrane"/>
    <property type="evidence" value="ECO:0007669"/>
    <property type="project" value="UniProtKB-SubCell"/>
</dbReference>
<dbReference type="GO" id="GO:0050909">
    <property type="term" value="P:sensory perception of taste"/>
    <property type="evidence" value="ECO:0007669"/>
    <property type="project" value="InterPro"/>
</dbReference>
<reference evidence="8" key="1">
    <citation type="submission" date="2013-03" db="EMBL/GenBank/DDBJ databases">
        <title>The Genome Sequence of Anopheles epiroticus epiroticus2.</title>
        <authorList>
            <consortium name="The Broad Institute Genomics Platform"/>
            <person name="Neafsey D.E."/>
            <person name="Howell P."/>
            <person name="Walker B."/>
            <person name="Young S.K."/>
            <person name="Zeng Q."/>
            <person name="Gargeya S."/>
            <person name="Fitzgerald M."/>
            <person name="Haas B."/>
            <person name="Abouelleil A."/>
            <person name="Allen A.W."/>
            <person name="Alvarado L."/>
            <person name="Arachchi H.M."/>
            <person name="Berlin A.M."/>
            <person name="Chapman S.B."/>
            <person name="Gainer-Dewar J."/>
            <person name="Goldberg J."/>
            <person name="Griggs A."/>
            <person name="Gujja S."/>
            <person name="Hansen M."/>
            <person name="Howarth C."/>
            <person name="Imamovic A."/>
            <person name="Ireland A."/>
            <person name="Larimer J."/>
            <person name="McCowan C."/>
            <person name="Murphy C."/>
            <person name="Pearson M."/>
            <person name="Poon T.W."/>
            <person name="Priest M."/>
            <person name="Roberts A."/>
            <person name="Saif S."/>
            <person name="Shea T."/>
            <person name="Sisk P."/>
            <person name="Sykes S."/>
            <person name="Wortman J."/>
            <person name="Nusbaum C."/>
            <person name="Birren B."/>
        </authorList>
    </citation>
    <scope>NUCLEOTIDE SEQUENCE [LARGE SCALE GENOMIC DNA]</scope>
    <source>
        <strain evidence="8">Epiroticus2</strain>
    </source>
</reference>
<organism evidence="7 8">
    <name type="scientific">Anopheles epiroticus</name>
    <dbReference type="NCBI Taxonomy" id="199890"/>
    <lineage>
        <taxon>Eukaryota</taxon>
        <taxon>Metazoa</taxon>
        <taxon>Ecdysozoa</taxon>
        <taxon>Arthropoda</taxon>
        <taxon>Hexapoda</taxon>
        <taxon>Insecta</taxon>
        <taxon>Pterygota</taxon>
        <taxon>Neoptera</taxon>
        <taxon>Endopterygota</taxon>
        <taxon>Diptera</taxon>
        <taxon>Nematocera</taxon>
        <taxon>Culicoidea</taxon>
        <taxon>Culicidae</taxon>
        <taxon>Anophelinae</taxon>
        <taxon>Anopheles</taxon>
    </lineage>
</organism>
<feature type="transmembrane region" description="Helical" evidence="6">
    <location>
        <begin position="30"/>
        <end position="50"/>
    </location>
</feature>
<feature type="transmembrane region" description="Helical" evidence="6">
    <location>
        <begin position="225"/>
        <end position="248"/>
    </location>
</feature>
<evidence type="ECO:0000256" key="5">
    <source>
        <dbReference type="ARBA" id="ARBA00023136"/>
    </source>
</evidence>
<evidence type="ECO:0000256" key="2">
    <source>
        <dbReference type="ARBA" id="ARBA00022475"/>
    </source>
</evidence>
<keyword evidence="4 6" id="KW-1133">Transmembrane helix</keyword>
<keyword evidence="6" id="KW-0807">Transducer</keyword>
<dbReference type="GO" id="GO:0007165">
    <property type="term" value="P:signal transduction"/>
    <property type="evidence" value="ECO:0007669"/>
    <property type="project" value="UniProtKB-KW"/>
</dbReference>
<evidence type="ECO:0000256" key="1">
    <source>
        <dbReference type="ARBA" id="ARBA00004651"/>
    </source>
</evidence>
<comment type="caution">
    <text evidence="6">Lacks conserved residue(s) required for the propagation of feature annotation.</text>
</comment>
<dbReference type="Proteomes" id="UP000075885">
    <property type="component" value="Unassembled WGS sequence"/>
</dbReference>
<comment type="subcellular location">
    <subcellularLocation>
        <location evidence="1 6">Cell membrane</location>
        <topology evidence="1 6">Multi-pass membrane protein</topology>
    </subcellularLocation>
</comment>
<evidence type="ECO:0000256" key="3">
    <source>
        <dbReference type="ARBA" id="ARBA00022692"/>
    </source>
</evidence>
<evidence type="ECO:0000313" key="8">
    <source>
        <dbReference type="Proteomes" id="UP000075885"/>
    </source>
</evidence>
<keyword evidence="5 6" id="KW-0472">Membrane</keyword>
<dbReference type="EnsemblMetazoa" id="AEPI015132-RA">
    <property type="protein sequence ID" value="AEPI015132-PA"/>
    <property type="gene ID" value="AEPI015132"/>
</dbReference>
<dbReference type="VEuPathDB" id="VectorBase:AEPI015132"/>
<evidence type="ECO:0000313" key="7">
    <source>
        <dbReference type="EnsemblMetazoa" id="AEPI015132-PA"/>
    </source>
</evidence>
<keyword evidence="2 6" id="KW-1003">Cell membrane</keyword>
<protein>
    <recommendedName>
        <fullName evidence="6">Gustatory receptor</fullName>
    </recommendedName>
</protein>
<dbReference type="STRING" id="199890.A0A182PZ67"/>
<comment type="function">
    <text evidence="6">Gustatory receptor which mediates acceptance or avoidance behavior, depending on its substrates.</text>
</comment>